<evidence type="ECO:0008006" key="2">
    <source>
        <dbReference type="Google" id="ProtNLM"/>
    </source>
</evidence>
<proteinExistence type="predicted"/>
<reference evidence="1" key="1">
    <citation type="journal article" date="2018" name="PLoS Negl. Trop. Dis.">
        <title>Sialome diversity of ticks revealed by RNAseq of single tick salivary glands.</title>
        <authorList>
            <person name="Perner J."/>
            <person name="Kropackova S."/>
            <person name="Kopacek P."/>
            <person name="Ribeiro J.M."/>
        </authorList>
    </citation>
    <scope>NUCLEOTIDE SEQUENCE</scope>
    <source>
        <strain evidence="1">Siblings of single egg batch collected in Ceske Budejovice</strain>
        <tissue evidence="1">Salivary glands</tissue>
    </source>
</reference>
<accession>A0A147BAQ0</accession>
<dbReference type="EMBL" id="GEGO01007545">
    <property type="protein sequence ID" value="JAR87859.1"/>
    <property type="molecule type" value="Transcribed_RNA"/>
</dbReference>
<sequence length="99" mass="11280">HNRLREHYLSLRSNVGGHLPLQCRNCSCSPILANTNIISRYKEKLVREIYGAFIIQGLGERCVSQPSVALLQKEISFLKRYRSSYRLALRSSLAISTCL</sequence>
<protein>
    <recommendedName>
        <fullName evidence="2">Tick transposon</fullName>
    </recommendedName>
</protein>
<feature type="non-terminal residue" evidence="1">
    <location>
        <position position="1"/>
    </location>
</feature>
<name>A0A147BAQ0_IXORI</name>
<dbReference type="AlphaFoldDB" id="A0A147BAQ0"/>
<organism evidence="1">
    <name type="scientific">Ixodes ricinus</name>
    <name type="common">Common tick</name>
    <name type="synonym">Acarus ricinus</name>
    <dbReference type="NCBI Taxonomy" id="34613"/>
    <lineage>
        <taxon>Eukaryota</taxon>
        <taxon>Metazoa</taxon>
        <taxon>Ecdysozoa</taxon>
        <taxon>Arthropoda</taxon>
        <taxon>Chelicerata</taxon>
        <taxon>Arachnida</taxon>
        <taxon>Acari</taxon>
        <taxon>Parasitiformes</taxon>
        <taxon>Ixodida</taxon>
        <taxon>Ixodoidea</taxon>
        <taxon>Ixodidae</taxon>
        <taxon>Ixodinae</taxon>
        <taxon>Ixodes</taxon>
    </lineage>
</organism>
<evidence type="ECO:0000313" key="1">
    <source>
        <dbReference type="EMBL" id="JAR87859.1"/>
    </source>
</evidence>